<dbReference type="EMBL" id="BKAJ01000115">
    <property type="protein sequence ID" value="GEP58971.1"/>
    <property type="molecule type" value="Genomic_DNA"/>
</dbReference>
<reference evidence="2 3" key="1">
    <citation type="submission" date="2019-07" db="EMBL/GenBank/DDBJ databases">
        <title>Whole genome shotgun sequence of Reyranella soli NBRC 108950.</title>
        <authorList>
            <person name="Hosoyama A."/>
            <person name="Uohara A."/>
            <person name="Ohji S."/>
            <person name="Ichikawa N."/>
        </authorList>
    </citation>
    <scope>NUCLEOTIDE SEQUENCE [LARGE SCALE GENOMIC DNA]</scope>
    <source>
        <strain evidence="2 3">NBRC 108950</strain>
    </source>
</reference>
<comment type="caution">
    <text evidence="2">The sequence shown here is derived from an EMBL/GenBank/DDBJ whole genome shotgun (WGS) entry which is preliminary data.</text>
</comment>
<dbReference type="InterPro" id="IPR029032">
    <property type="entry name" value="AhpD-like"/>
</dbReference>
<sequence length="132" mass="14675">MPKLTEYKDMSPRAKAVVEDIAKRRTVDPAQINNVWKALAKHPAVMERFAEEMKAAFAPGKLDPLTKELVYLAVSIANQCDYCIASHGTMARAKGMTDEMHEEFMAVVLAAQKGNKIAMAYRVPVDAAFEEM</sequence>
<dbReference type="PANTHER" id="PTHR33930">
    <property type="entry name" value="ALKYL HYDROPEROXIDE REDUCTASE AHPD"/>
    <property type="match status" value="1"/>
</dbReference>
<dbReference type="SUPFAM" id="SSF69118">
    <property type="entry name" value="AhpD-like"/>
    <property type="match status" value="1"/>
</dbReference>
<dbReference type="AlphaFoldDB" id="A0A512NJ42"/>
<dbReference type="NCBIfam" id="TIGR00778">
    <property type="entry name" value="ahpD_dom"/>
    <property type="match status" value="1"/>
</dbReference>
<feature type="domain" description="Carboxymuconolactone decarboxylase-like" evidence="1">
    <location>
        <begin position="43"/>
        <end position="123"/>
    </location>
</feature>
<dbReference type="InterPro" id="IPR004675">
    <property type="entry name" value="AhpD_core"/>
</dbReference>
<dbReference type="Pfam" id="PF02627">
    <property type="entry name" value="CMD"/>
    <property type="match status" value="1"/>
</dbReference>
<accession>A0A512NJ42</accession>
<evidence type="ECO:0000313" key="3">
    <source>
        <dbReference type="Proteomes" id="UP000321058"/>
    </source>
</evidence>
<dbReference type="Gene3D" id="1.20.1290.10">
    <property type="entry name" value="AhpD-like"/>
    <property type="match status" value="1"/>
</dbReference>
<evidence type="ECO:0000259" key="1">
    <source>
        <dbReference type="Pfam" id="PF02627"/>
    </source>
</evidence>
<protein>
    <submittedName>
        <fullName evidence="2">Alkyl hydroperoxide reductase AhpD</fullName>
    </submittedName>
</protein>
<dbReference type="Proteomes" id="UP000321058">
    <property type="component" value="Unassembled WGS sequence"/>
</dbReference>
<proteinExistence type="predicted"/>
<name>A0A512NJ42_9HYPH</name>
<evidence type="ECO:0000313" key="2">
    <source>
        <dbReference type="EMBL" id="GEP58971.1"/>
    </source>
</evidence>
<keyword evidence="3" id="KW-1185">Reference proteome</keyword>
<dbReference type="RefSeq" id="WP_147154351.1">
    <property type="nucleotide sequence ID" value="NZ_BKAJ01000115.1"/>
</dbReference>
<gene>
    <name evidence="2" type="ORF">RSO01_61370</name>
</gene>
<organism evidence="2 3">
    <name type="scientific">Reyranella soli</name>
    <dbReference type="NCBI Taxonomy" id="1230389"/>
    <lineage>
        <taxon>Bacteria</taxon>
        <taxon>Pseudomonadati</taxon>
        <taxon>Pseudomonadota</taxon>
        <taxon>Alphaproteobacteria</taxon>
        <taxon>Hyphomicrobiales</taxon>
        <taxon>Reyranellaceae</taxon>
        <taxon>Reyranella</taxon>
    </lineage>
</organism>
<dbReference type="PANTHER" id="PTHR33930:SF2">
    <property type="entry name" value="BLR3452 PROTEIN"/>
    <property type="match status" value="1"/>
</dbReference>
<dbReference type="InterPro" id="IPR003779">
    <property type="entry name" value="CMD-like"/>
</dbReference>
<dbReference type="GO" id="GO:0051920">
    <property type="term" value="F:peroxiredoxin activity"/>
    <property type="evidence" value="ECO:0007669"/>
    <property type="project" value="InterPro"/>
</dbReference>
<dbReference type="OrthoDB" id="9801997at2"/>